<organism evidence="2 3">
    <name type="scientific">Paraburkholderia dilworthii</name>
    <dbReference type="NCBI Taxonomy" id="948106"/>
    <lineage>
        <taxon>Bacteria</taxon>
        <taxon>Pseudomonadati</taxon>
        <taxon>Pseudomonadota</taxon>
        <taxon>Betaproteobacteria</taxon>
        <taxon>Burkholderiales</taxon>
        <taxon>Burkholderiaceae</taxon>
        <taxon>Paraburkholderia</taxon>
    </lineage>
</organism>
<sequence length="75" mass="7789">MPSHRFSRLITSPHALPMVLTVVALATIGAARAFPDDAIAMAYGLTAVAVVAALGLILAPAAERVGRPGTQRKRL</sequence>
<comment type="caution">
    <text evidence="2">The sequence shown here is derived from an EMBL/GenBank/DDBJ whole genome shotgun (WGS) entry which is preliminary data.</text>
</comment>
<keyword evidence="1" id="KW-0812">Transmembrane</keyword>
<protein>
    <submittedName>
        <fullName evidence="2">Uncharacterized protein</fullName>
    </submittedName>
</protein>
<keyword evidence="3" id="KW-1185">Reference proteome</keyword>
<dbReference type="EMBL" id="JAQQBZ010000007">
    <property type="protein sequence ID" value="MFM0594006.1"/>
    <property type="molecule type" value="Genomic_DNA"/>
</dbReference>
<name>A0ABW9D544_9BURK</name>
<evidence type="ECO:0000256" key="1">
    <source>
        <dbReference type="SAM" id="Phobius"/>
    </source>
</evidence>
<keyword evidence="1" id="KW-1133">Transmembrane helix</keyword>
<dbReference type="Proteomes" id="UP001629367">
    <property type="component" value="Unassembled WGS sequence"/>
</dbReference>
<proteinExistence type="predicted"/>
<gene>
    <name evidence="2" type="ORF">PQQ68_13345</name>
</gene>
<feature type="transmembrane region" description="Helical" evidence="1">
    <location>
        <begin position="43"/>
        <end position="62"/>
    </location>
</feature>
<evidence type="ECO:0000313" key="3">
    <source>
        <dbReference type="Proteomes" id="UP001629367"/>
    </source>
</evidence>
<evidence type="ECO:0000313" key="2">
    <source>
        <dbReference type="EMBL" id="MFM0594006.1"/>
    </source>
</evidence>
<reference evidence="2 3" key="1">
    <citation type="journal article" date="2024" name="Chem. Sci.">
        <title>Discovery of megapolipeptins by genome mining of a Burkholderiales bacteria collection.</title>
        <authorList>
            <person name="Paulo B.S."/>
            <person name="Recchia M.J.J."/>
            <person name="Lee S."/>
            <person name="Fergusson C.H."/>
            <person name="Romanowski S.B."/>
            <person name="Hernandez A."/>
            <person name="Krull N."/>
            <person name="Liu D.Y."/>
            <person name="Cavanagh H."/>
            <person name="Bos A."/>
            <person name="Gray C.A."/>
            <person name="Murphy B.T."/>
            <person name="Linington R.G."/>
            <person name="Eustaquio A.S."/>
        </authorList>
    </citation>
    <scope>NUCLEOTIDE SEQUENCE [LARGE SCALE GENOMIC DNA]</scope>
    <source>
        <strain evidence="2 3">RL17-335-BIF-A</strain>
    </source>
</reference>
<accession>A0ABW9D544</accession>
<dbReference type="RefSeq" id="WP_408212494.1">
    <property type="nucleotide sequence ID" value="NZ_JAQQBZ010000007.1"/>
</dbReference>
<keyword evidence="1" id="KW-0472">Membrane</keyword>